<proteinExistence type="predicted"/>
<feature type="transmembrane region" description="Helical" evidence="1">
    <location>
        <begin position="6"/>
        <end position="24"/>
    </location>
</feature>
<feature type="transmembrane region" description="Helical" evidence="1">
    <location>
        <begin position="145"/>
        <end position="169"/>
    </location>
</feature>
<dbReference type="PaxDb" id="1123384-AJ81_10745"/>
<evidence type="ECO:0000313" key="4">
    <source>
        <dbReference type="Proteomes" id="UP000077469"/>
    </source>
</evidence>
<protein>
    <recommendedName>
        <fullName evidence="2">VanZ-like domain-containing protein</fullName>
    </recommendedName>
</protein>
<keyword evidence="1" id="KW-0812">Transmembrane</keyword>
<evidence type="ECO:0000313" key="3">
    <source>
        <dbReference type="EMBL" id="AJC74575.1"/>
    </source>
</evidence>
<dbReference type="NCBIfam" id="NF037970">
    <property type="entry name" value="vanZ_1"/>
    <property type="match status" value="1"/>
</dbReference>
<dbReference type="AlphaFoldDB" id="A0A0X1KTI5"/>
<dbReference type="RefSeq" id="WP_031502855.1">
    <property type="nucleotide sequence ID" value="NZ_JONI01000004.1"/>
</dbReference>
<feature type="transmembrane region" description="Helical" evidence="1">
    <location>
        <begin position="83"/>
        <end position="101"/>
    </location>
</feature>
<sequence length="179" mass="20384">MNRRWTFVLVTILILWTGVVLYFGTRNAVVSSRQARWAYDILKRIDQMLDLSETELFVRIKNGLNKLWSGDRKMPTVELVRKSAHFGLYMVLGIVSFWFAFAYSGKVLMAVIVSVSLPALVASLDEYLQQFRGRGASLNDVMIDVSGAVTGTVFCFVVFTLVRLIQFFLSKKAQQRKEA</sequence>
<evidence type="ECO:0000256" key="1">
    <source>
        <dbReference type="SAM" id="Phobius"/>
    </source>
</evidence>
<reference evidence="3 4" key="1">
    <citation type="submission" date="2014-01" db="EMBL/GenBank/DDBJ databases">
        <title>Genome sequencing of Thermotog hypogea.</title>
        <authorList>
            <person name="Zhang X."/>
            <person name="Alvare G."/>
            <person name="Fristensky B."/>
            <person name="Chen L."/>
            <person name="Suen T."/>
            <person name="Chen Q."/>
            <person name="Ma K."/>
        </authorList>
    </citation>
    <scope>NUCLEOTIDE SEQUENCE [LARGE SCALE GENOMIC DNA]</scope>
    <source>
        <strain evidence="3 4">DSM 11164</strain>
    </source>
</reference>
<dbReference type="KEGG" id="phy:AJ81_10745"/>
<keyword evidence="4" id="KW-1185">Reference proteome</keyword>
<dbReference type="Proteomes" id="UP000077469">
    <property type="component" value="Chromosome"/>
</dbReference>
<dbReference type="OrthoDB" id="291892at2"/>
<organism evidence="3 4">
    <name type="scientific">Pseudothermotoga hypogea DSM 11164 = NBRC 106472</name>
    <dbReference type="NCBI Taxonomy" id="1123384"/>
    <lineage>
        <taxon>Bacteria</taxon>
        <taxon>Thermotogati</taxon>
        <taxon>Thermotogota</taxon>
        <taxon>Thermotogae</taxon>
        <taxon>Thermotogales</taxon>
        <taxon>Thermotogaceae</taxon>
        <taxon>Pseudothermotoga</taxon>
    </lineage>
</organism>
<dbReference type="PATRIC" id="fig|1123384.7.peg.2150"/>
<accession>A0A0X1KTI5</accession>
<dbReference type="Pfam" id="PF04892">
    <property type="entry name" value="VanZ"/>
    <property type="match status" value="1"/>
</dbReference>
<dbReference type="STRING" id="1123384.AJ81_10745"/>
<feature type="domain" description="VanZ-like" evidence="2">
    <location>
        <begin position="10"/>
        <end position="157"/>
    </location>
</feature>
<gene>
    <name evidence="3" type="ORF">AJ81_10745</name>
</gene>
<dbReference type="InterPro" id="IPR006976">
    <property type="entry name" value="VanZ-like"/>
</dbReference>
<dbReference type="EMBL" id="CP007141">
    <property type="protein sequence ID" value="AJC74575.1"/>
    <property type="molecule type" value="Genomic_DNA"/>
</dbReference>
<name>A0A0X1KTI5_9THEM</name>
<keyword evidence="1" id="KW-0472">Membrane</keyword>
<keyword evidence="1" id="KW-1133">Transmembrane helix</keyword>
<feature type="transmembrane region" description="Helical" evidence="1">
    <location>
        <begin position="107"/>
        <end position="124"/>
    </location>
</feature>
<evidence type="ECO:0000259" key="2">
    <source>
        <dbReference type="Pfam" id="PF04892"/>
    </source>
</evidence>